<dbReference type="OrthoDB" id="2687537at2759"/>
<evidence type="ECO:0000313" key="3">
    <source>
        <dbReference type="Proteomes" id="UP000823399"/>
    </source>
</evidence>
<dbReference type="GeneID" id="64697857"/>
<dbReference type="RefSeq" id="XP_041298046.1">
    <property type="nucleotide sequence ID" value="XM_041435598.1"/>
</dbReference>
<comment type="caution">
    <text evidence="2">The sequence shown here is derived from an EMBL/GenBank/DDBJ whole genome shotgun (WGS) entry which is preliminary data.</text>
</comment>
<feature type="region of interest" description="Disordered" evidence="1">
    <location>
        <begin position="145"/>
        <end position="193"/>
    </location>
</feature>
<accession>A0A9P7JZ32</accession>
<gene>
    <name evidence="2" type="ORF">F5147DRAFT_671462</name>
</gene>
<feature type="compositionally biased region" description="Polar residues" evidence="1">
    <location>
        <begin position="163"/>
        <end position="193"/>
    </location>
</feature>
<sequence length="241" mass="26310">MSTACQDTNAYTWDVAAIVTEAGLDDLLLSSKANKSVLHATATRPSVQRRLPNHRIPQGFFDGVPPDRSHSSARDHPHSSVPPGSTFLGRLFHRLNRSPSSAHTTSPSSPLEWARNIMKRRVRRDEGIKVQGCSPAVVEVPYAKGKRRNACAREKRKRLFPQKNPTASSSRPPKPNITQPSSQPQAANSLSSTTSAVGNVTAIAATSTPSRPDATIRQAGLWTRFWLFLGCLSPEYTVGHQ</sequence>
<proteinExistence type="predicted"/>
<reference evidence="2" key="1">
    <citation type="journal article" date="2020" name="New Phytol.">
        <title>Comparative genomics reveals dynamic genome evolution in host specialist ectomycorrhizal fungi.</title>
        <authorList>
            <person name="Lofgren L.A."/>
            <person name="Nguyen N.H."/>
            <person name="Vilgalys R."/>
            <person name="Ruytinx J."/>
            <person name="Liao H.L."/>
            <person name="Branco S."/>
            <person name="Kuo A."/>
            <person name="LaButti K."/>
            <person name="Lipzen A."/>
            <person name="Andreopoulos W."/>
            <person name="Pangilinan J."/>
            <person name="Riley R."/>
            <person name="Hundley H."/>
            <person name="Na H."/>
            <person name="Barry K."/>
            <person name="Grigoriev I.V."/>
            <person name="Stajich J.E."/>
            <person name="Kennedy P.G."/>
        </authorList>
    </citation>
    <scope>NUCLEOTIDE SEQUENCE</scope>
    <source>
        <strain evidence="2">FC423</strain>
    </source>
</reference>
<feature type="compositionally biased region" description="Basic residues" evidence="1">
    <location>
        <begin position="145"/>
        <end position="160"/>
    </location>
</feature>
<dbReference type="Proteomes" id="UP000823399">
    <property type="component" value="Unassembled WGS sequence"/>
</dbReference>
<protein>
    <submittedName>
        <fullName evidence="2">Uncharacterized protein</fullName>
    </submittedName>
</protein>
<evidence type="ECO:0000313" key="2">
    <source>
        <dbReference type="EMBL" id="KAG2117157.1"/>
    </source>
</evidence>
<dbReference type="EMBL" id="JABBWM010000005">
    <property type="protein sequence ID" value="KAG2117157.1"/>
    <property type="molecule type" value="Genomic_DNA"/>
</dbReference>
<feature type="region of interest" description="Disordered" evidence="1">
    <location>
        <begin position="40"/>
        <end position="88"/>
    </location>
</feature>
<dbReference type="AlphaFoldDB" id="A0A9P7JZ32"/>
<keyword evidence="3" id="KW-1185">Reference proteome</keyword>
<feature type="compositionally biased region" description="Basic and acidic residues" evidence="1">
    <location>
        <begin position="65"/>
        <end position="78"/>
    </location>
</feature>
<evidence type="ECO:0000256" key="1">
    <source>
        <dbReference type="SAM" id="MobiDB-lite"/>
    </source>
</evidence>
<name>A0A9P7JZ32_9AGAM</name>
<organism evidence="2 3">
    <name type="scientific">Suillus discolor</name>
    <dbReference type="NCBI Taxonomy" id="1912936"/>
    <lineage>
        <taxon>Eukaryota</taxon>
        <taxon>Fungi</taxon>
        <taxon>Dikarya</taxon>
        <taxon>Basidiomycota</taxon>
        <taxon>Agaricomycotina</taxon>
        <taxon>Agaricomycetes</taxon>
        <taxon>Agaricomycetidae</taxon>
        <taxon>Boletales</taxon>
        <taxon>Suillineae</taxon>
        <taxon>Suillaceae</taxon>
        <taxon>Suillus</taxon>
    </lineage>
</organism>